<dbReference type="GO" id="GO:0016757">
    <property type="term" value="F:glycosyltransferase activity"/>
    <property type="evidence" value="ECO:0007669"/>
    <property type="project" value="InterPro"/>
</dbReference>
<evidence type="ECO:0000256" key="1">
    <source>
        <dbReference type="ARBA" id="ARBA00022679"/>
    </source>
</evidence>
<dbReference type="PANTHER" id="PTHR46401:SF2">
    <property type="entry name" value="GLYCOSYLTRANSFERASE WBBK-RELATED"/>
    <property type="match status" value="1"/>
</dbReference>
<dbReference type="InterPro" id="IPR028098">
    <property type="entry name" value="Glyco_trans_4-like_N"/>
</dbReference>
<dbReference type="GO" id="GO:0009103">
    <property type="term" value="P:lipopolysaccharide biosynthetic process"/>
    <property type="evidence" value="ECO:0007669"/>
    <property type="project" value="TreeGrafter"/>
</dbReference>
<dbReference type="Pfam" id="PF00534">
    <property type="entry name" value="Glycos_transf_1"/>
    <property type="match status" value="1"/>
</dbReference>
<dbReference type="Pfam" id="PF13439">
    <property type="entry name" value="Glyco_transf_4"/>
    <property type="match status" value="1"/>
</dbReference>
<feature type="domain" description="Glycosyltransferase subfamily 4-like N-terminal" evidence="3">
    <location>
        <begin position="13"/>
        <end position="185"/>
    </location>
</feature>
<proteinExistence type="predicted"/>
<dbReference type="Proteomes" id="UP000177941">
    <property type="component" value="Unassembled WGS sequence"/>
</dbReference>
<dbReference type="Gene3D" id="3.40.50.2000">
    <property type="entry name" value="Glycogen Phosphorylase B"/>
    <property type="match status" value="2"/>
</dbReference>
<keyword evidence="1" id="KW-0808">Transferase</keyword>
<organism evidence="4 5">
    <name type="scientific">Candidatus Andersenbacteria bacterium RIFCSPHIGHO2_12_FULL_45_11b</name>
    <dbReference type="NCBI Taxonomy" id="1797282"/>
    <lineage>
        <taxon>Bacteria</taxon>
        <taxon>Candidatus Anderseniibacteriota</taxon>
    </lineage>
</organism>
<evidence type="ECO:0000259" key="2">
    <source>
        <dbReference type="Pfam" id="PF00534"/>
    </source>
</evidence>
<accession>A0A1G1X7F6</accession>
<comment type="caution">
    <text evidence="4">The sequence shown here is derived from an EMBL/GenBank/DDBJ whole genome shotgun (WGS) entry which is preliminary data.</text>
</comment>
<protein>
    <recommendedName>
        <fullName evidence="6">Glycosyl transferase family 1</fullName>
    </recommendedName>
</protein>
<feature type="domain" description="Glycosyl transferase family 1" evidence="2">
    <location>
        <begin position="207"/>
        <end position="360"/>
    </location>
</feature>
<dbReference type="CDD" id="cd03809">
    <property type="entry name" value="GT4_MtfB-like"/>
    <property type="match status" value="1"/>
</dbReference>
<evidence type="ECO:0000313" key="5">
    <source>
        <dbReference type="Proteomes" id="UP000177941"/>
    </source>
</evidence>
<gene>
    <name evidence="4" type="ORF">A3E36_03100</name>
</gene>
<dbReference type="EMBL" id="MHHS01000049">
    <property type="protein sequence ID" value="OGY35560.1"/>
    <property type="molecule type" value="Genomic_DNA"/>
</dbReference>
<name>A0A1G1X7F6_9BACT</name>
<evidence type="ECO:0000259" key="3">
    <source>
        <dbReference type="Pfam" id="PF13439"/>
    </source>
</evidence>
<sequence length="386" mass="43865">MRIALDARAWNWTGIGRYIRNLTAEYLKHSGGHSFTLLVPKGEEEKIREELEGGVDPRIRGDDDGRREVTFEYVGVEPSYYSLKEQTVFLRQLNALKNIDLVHFAHFNVPIFYNKPFVVTIHDITRFIFPGQKRQSLLQQIGYEYVFAHAVRSAKKVIAVSNTTARDMRLLPFRARSTEVIYEGLEDRFFQPISASQKNSVRAYIKIKTPYIVFVGVWMSHKNIFRLIDAFALVHKNYPDLSLVITGKYQDGYSDLLRYVGEKGLVPQVIFPGFVPDELLPALYAESAGMAFPSLYEGYGLPPLEAQACGAPVIASNVSSMPELLRDSVEYVNPESIGDIARGIKKVVNDDAYAQKVRTAGLRNVERYSTVRMAKEHIRVYENALQ</sequence>
<dbReference type="SUPFAM" id="SSF53756">
    <property type="entry name" value="UDP-Glycosyltransferase/glycogen phosphorylase"/>
    <property type="match status" value="1"/>
</dbReference>
<dbReference type="AlphaFoldDB" id="A0A1G1X7F6"/>
<evidence type="ECO:0000313" key="4">
    <source>
        <dbReference type="EMBL" id="OGY35560.1"/>
    </source>
</evidence>
<reference evidence="4 5" key="1">
    <citation type="journal article" date="2016" name="Nat. Commun.">
        <title>Thousands of microbial genomes shed light on interconnected biogeochemical processes in an aquifer system.</title>
        <authorList>
            <person name="Anantharaman K."/>
            <person name="Brown C.T."/>
            <person name="Hug L.A."/>
            <person name="Sharon I."/>
            <person name="Castelle C.J."/>
            <person name="Probst A.J."/>
            <person name="Thomas B.C."/>
            <person name="Singh A."/>
            <person name="Wilkins M.J."/>
            <person name="Karaoz U."/>
            <person name="Brodie E.L."/>
            <person name="Williams K.H."/>
            <person name="Hubbard S.S."/>
            <person name="Banfield J.F."/>
        </authorList>
    </citation>
    <scope>NUCLEOTIDE SEQUENCE [LARGE SCALE GENOMIC DNA]</scope>
</reference>
<dbReference type="PANTHER" id="PTHR46401">
    <property type="entry name" value="GLYCOSYLTRANSFERASE WBBK-RELATED"/>
    <property type="match status" value="1"/>
</dbReference>
<evidence type="ECO:0008006" key="6">
    <source>
        <dbReference type="Google" id="ProtNLM"/>
    </source>
</evidence>
<dbReference type="InterPro" id="IPR001296">
    <property type="entry name" value="Glyco_trans_1"/>
</dbReference>